<dbReference type="SUPFAM" id="SSF50998">
    <property type="entry name" value="Quinoprotein alcohol dehydrogenase-like"/>
    <property type="match status" value="1"/>
</dbReference>
<evidence type="ECO:0000313" key="3">
    <source>
        <dbReference type="Proteomes" id="UP000182486"/>
    </source>
</evidence>
<sequence>MTVIELGLVGHDGDRPAGPPRRAPLRVVFRRVRVLVAAVAALCLPTLAGSARPVSHSPQQLWSAPFAPDNGDVFSVGSGRVFVLTAGGVLTAYGADDGAVHWSAKGLTGAAWVSPTDFRLVLLPVYASDSDLESQDGGQTFRQHPHETIALDAATGREIWRLPGEAAVAEEGRVVLVERDDANVLRTVHVVRLHDGAPVWSRPAAGLETWTAGGTPGATADRLATVGRHGEVKVYDMADGRLVADGVVPWLGQDEQGESYSEVMIEKGTLYVHNIQGGKGRITAFDTATMQRKWRVDVSSDGGFYPCGPVLCISGPDGTSGHDRETGAARWSVPGMASGVPLPDGTLMTSSRDADSRNTLVDAATGRPIAELGAGTPVWEYSTSPRRPYLLNRVSQPADRMTVSELDDTGKVRLRGTIAPVLDDSCQAAGDLLVCAAPHGRLTVTDVG</sequence>
<protein>
    <recommendedName>
        <fullName evidence="1">Pyrrolo-quinoline quinone repeat domain-containing protein</fullName>
    </recommendedName>
</protein>
<reference evidence="2 3" key="1">
    <citation type="submission" date="2016-09" db="EMBL/GenBank/DDBJ databases">
        <title>Couchioplanes caeruleus draft genome sequence.</title>
        <authorList>
            <person name="Sheehan J."/>
            <person name="Caffrey P."/>
        </authorList>
    </citation>
    <scope>NUCLEOTIDE SEQUENCE [LARGE SCALE GENOMIC DNA]</scope>
    <source>
        <strain evidence="2 3">DSM 43634</strain>
    </source>
</reference>
<dbReference type="PANTHER" id="PTHR34512">
    <property type="entry name" value="CELL SURFACE PROTEIN"/>
    <property type="match status" value="1"/>
</dbReference>
<dbReference type="EMBL" id="MEIA01000070">
    <property type="protein sequence ID" value="OJF15050.1"/>
    <property type="molecule type" value="Genomic_DNA"/>
</dbReference>
<dbReference type="Pfam" id="PF13360">
    <property type="entry name" value="PQQ_2"/>
    <property type="match status" value="2"/>
</dbReference>
<organism evidence="2 3">
    <name type="scientific">Couchioplanes caeruleus subsp. caeruleus</name>
    <dbReference type="NCBI Taxonomy" id="56427"/>
    <lineage>
        <taxon>Bacteria</taxon>
        <taxon>Bacillati</taxon>
        <taxon>Actinomycetota</taxon>
        <taxon>Actinomycetes</taxon>
        <taxon>Micromonosporales</taxon>
        <taxon>Micromonosporaceae</taxon>
        <taxon>Couchioplanes</taxon>
    </lineage>
</organism>
<dbReference type="Proteomes" id="UP000182486">
    <property type="component" value="Unassembled WGS sequence"/>
</dbReference>
<accession>A0A1K0GCT2</accession>
<dbReference type="Gene3D" id="2.130.10.10">
    <property type="entry name" value="YVTN repeat-like/Quinoprotein amine dehydrogenase"/>
    <property type="match status" value="1"/>
</dbReference>
<dbReference type="PANTHER" id="PTHR34512:SF30">
    <property type="entry name" value="OUTER MEMBRANE PROTEIN ASSEMBLY FACTOR BAMB"/>
    <property type="match status" value="1"/>
</dbReference>
<evidence type="ECO:0000259" key="1">
    <source>
        <dbReference type="Pfam" id="PF13360"/>
    </source>
</evidence>
<evidence type="ECO:0000313" key="2">
    <source>
        <dbReference type="EMBL" id="OJF15050.1"/>
    </source>
</evidence>
<dbReference type="InterPro" id="IPR018391">
    <property type="entry name" value="PQQ_b-propeller_rpt"/>
</dbReference>
<dbReference type="RefSeq" id="WP_071803848.1">
    <property type="nucleotide sequence ID" value="NZ_MEIA01000070.1"/>
</dbReference>
<gene>
    <name evidence="2" type="ORF">BG844_06600</name>
</gene>
<dbReference type="AlphaFoldDB" id="A0A1K0GCT2"/>
<keyword evidence="3" id="KW-1185">Reference proteome</keyword>
<feature type="domain" description="Pyrrolo-quinoline quinone repeat" evidence="1">
    <location>
        <begin position="143"/>
        <end position="332"/>
    </location>
</feature>
<dbReference type="InterPro" id="IPR015943">
    <property type="entry name" value="WD40/YVTN_repeat-like_dom_sf"/>
</dbReference>
<dbReference type="InterPro" id="IPR002372">
    <property type="entry name" value="PQQ_rpt_dom"/>
</dbReference>
<dbReference type="InterPro" id="IPR011047">
    <property type="entry name" value="Quinoprotein_ADH-like_sf"/>
</dbReference>
<dbReference type="SMART" id="SM00564">
    <property type="entry name" value="PQQ"/>
    <property type="match status" value="2"/>
</dbReference>
<feature type="domain" description="Pyrrolo-quinoline quinone repeat" evidence="1">
    <location>
        <begin position="59"/>
        <end position="105"/>
    </location>
</feature>
<proteinExistence type="predicted"/>
<comment type="caution">
    <text evidence="2">The sequence shown here is derived from an EMBL/GenBank/DDBJ whole genome shotgun (WGS) entry which is preliminary data.</text>
</comment>
<name>A0A1K0GCT2_9ACTN</name>